<dbReference type="InterPro" id="IPR010982">
    <property type="entry name" value="Lambda_DNA-bd_dom_sf"/>
</dbReference>
<feature type="domain" description="HTH cro/C1-type" evidence="1">
    <location>
        <begin position="6"/>
        <end position="60"/>
    </location>
</feature>
<dbReference type="CDD" id="cd00093">
    <property type="entry name" value="HTH_XRE"/>
    <property type="match status" value="1"/>
</dbReference>
<dbReference type="Proteomes" id="UP000184012">
    <property type="component" value="Unassembled WGS sequence"/>
</dbReference>
<protein>
    <submittedName>
        <fullName evidence="2">Helix-turn-helix domain-containing protein</fullName>
    </submittedName>
</protein>
<dbReference type="GO" id="GO:0003677">
    <property type="term" value="F:DNA binding"/>
    <property type="evidence" value="ECO:0007669"/>
    <property type="project" value="InterPro"/>
</dbReference>
<reference evidence="2 3" key="1">
    <citation type="submission" date="2016-11" db="EMBL/GenBank/DDBJ databases">
        <authorList>
            <person name="Varghese N."/>
            <person name="Submissions S."/>
        </authorList>
    </citation>
    <scope>NUCLEOTIDE SEQUENCE [LARGE SCALE GENOMIC DNA]</scope>
    <source>
        <strain evidence="2 3">FD</strain>
    </source>
</reference>
<gene>
    <name evidence="2" type="ORF">SAMN04515649_105298</name>
</gene>
<dbReference type="InterPro" id="IPR001387">
    <property type="entry name" value="Cro/C1-type_HTH"/>
</dbReference>
<dbReference type="Gene3D" id="1.10.260.40">
    <property type="entry name" value="lambda repressor-like DNA-binding domains"/>
    <property type="match status" value="1"/>
</dbReference>
<dbReference type="EMBL" id="FRBP01000005">
    <property type="protein sequence ID" value="SHL52207.1"/>
    <property type="molecule type" value="Genomic_DNA"/>
</dbReference>
<accession>A0AB74EYV8</accession>
<evidence type="ECO:0000313" key="3">
    <source>
        <dbReference type="Proteomes" id="UP000184012"/>
    </source>
</evidence>
<dbReference type="SMART" id="SM00530">
    <property type="entry name" value="HTH_XRE"/>
    <property type="match status" value="1"/>
</dbReference>
<dbReference type="PROSITE" id="PS50943">
    <property type="entry name" value="HTH_CROC1"/>
    <property type="match status" value="1"/>
</dbReference>
<evidence type="ECO:0000259" key="1">
    <source>
        <dbReference type="PROSITE" id="PS50943"/>
    </source>
</evidence>
<organism evidence="2 3">
    <name type="scientific">Eubacterium callanderi</name>
    <dbReference type="NCBI Taxonomy" id="53442"/>
    <lineage>
        <taxon>Bacteria</taxon>
        <taxon>Bacillati</taxon>
        <taxon>Bacillota</taxon>
        <taxon>Clostridia</taxon>
        <taxon>Eubacteriales</taxon>
        <taxon>Eubacteriaceae</taxon>
        <taxon>Eubacterium</taxon>
    </lineage>
</organism>
<dbReference type="RefSeq" id="WP_073382702.1">
    <property type="nucleotide sequence ID" value="NZ_CABJAI010000001.1"/>
</dbReference>
<dbReference type="SUPFAM" id="SSF47413">
    <property type="entry name" value="lambda repressor-like DNA-binding domains"/>
    <property type="match status" value="1"/>
</dbReference>
<evidence type="ECO:0000313" key="2">
    <source>
        <dbReference type="EMBL" id="SHL52207.1"/>
    </source>
</evidence>
<comment type="caution">
    <text evidence="2">The sequence shown here is derived from an EMBL/GenBank/DDBJ whole genome shotgun (WGS) entry which is preliminary data.</text>
</comment>
<proteinExistence type="predicted"/>
<dbReference type="Pfam" id="PF01381">
    <property type="entry name" value="HTH_3"/>
    <property type="match status" value="1"/>
</dbReference>
<sequence length="74" mass="8651">MSRETLKKARKDAGMTQQKMADKLDLNLRHYQKIEYGEITGSFEIWDALEDILGIHQRKLREISDSHPVPIENL</sequence>
<name>A0AB74EYV8_9FIRM</name>
<dbReference type="AlphaFoldDB" id="A0AB74EYV8"/>